<dbReference type="AlphaFoldDB" id="A0A835PBY6"/>
<sequence length="68" mass="7375">MDRVKKTAEGRKKEKLLTSDTGNPNGVMKKTNPKREGEMERFVVRRPGQLSPGDKGGIGTVAGFSETA</sequence>
<keyword evidence="3" id="KW-1185">Reference proteome</keyword>
<reference evidence="2 3" key="1">
    <citation type="journal article" date="2020" name="Nat. Food">
        <title>A phased Vanilla planifolia genome enables genetic improvement of flavour and production.</title>
        <authorList>
            <person name="Hasing T."/>
            <person name="Tang H."/>
            <person name="Brym M."/>
            <person name="Khazi F."/>
            <person name="Huang T."/>
            <person name="Chambers A.H."/>
        </authorList>
    </citation>
    <scope>NUCLEOTIDE SEQUENCE [LARGE SCALE GENOMIC DNA]</scope>
    <source>
        <tissue evidence="2">Leaf</tissue>
    </source>
</reference>
<dbReference type="EMBL" id="JADCNL010000173">
    <property type="protein sequence ID" value="KAG0449595.1"/>
    <property type="molecule type" value="Genomic_DNA"/>
</dbReference>
<protein>
    <submittedName>
        <fullName evidence="2">Uncharacterized protein</fullName>
    </submittedName>
</protein>
<accession>A0A835PBY6</accession>
<organism evidence="2 3">
    <name type="scientific">Vanilla planifolia</name>
    <name type="common">Vanilla</name>
    <dbReference type="NCBI Taxonomy" id="51239"/>
    <lineage>
        <taxon>Eukaryota</taxon>
        <taxon>Viridiplantae</taxon>
        <taxon>Streptophyta</taxon>
        <taxon>Embryophyta</taxon>
        <taxon>Tracheophyta</taxon>
        <taxon>Spermatophyta</taxon>
        <taxon>Magnoliopsida</taxon>
        <taxon>Liliopsida</taxon>
        <taxon>Asparagales</taxon>
        <taxon>Orchidaceae</taxon>
        <taxon>Vanilloideae</taxon>
        <taxon>Vanilleae</taxon>
        <taxon>Vanilla</taxon>
    </lineage>
</organism>
<evidence type="ECO:0000313" key="3">
    <source>
        <dbReference type="Proteomes" id="UP000636800"/>
    </source>
</evidence>
<name>A0A835PBY6_VANPL</name>
<evidence type="ECO:0000256" key="1">
    <source>
        <dbReference type="SAM" id="MobiDB-lite"/>
    </source>
</evidence>
<proteinExistence type="predicted"/>
<dbReference type="OrthoDB" id="2129491at2759"/>
<feature type="compositionally biased region" description="Basic and acidic residues" evidence="1">
    <location>
        <begin position="33"/>
        <end position="43"/>
    </location>
</feature>
<feature type="compositionally biased region" description="Basic and acidic residues" evidence="1">
    <location>
        <begin position="1"/>
        <end position="17"/>
    </location>
</feature>
<comment type="caution">
    <text evidence="2">The sequence shown here is derived from an EMBL/GenBank/DDBJ whole genome shotgun (WGS) entry which is preliminary data.</text>
</comment>
<dbReference type="Proteomes" id="UP000636800">
    <property type="component" value="Unassembled WGS sequence"/>
</dbReference>
<gene>
    <name evidence="2" type="ORF">HPP92_027296</name>
</gene>
<feature type="region of interest" description="Disordered" evidence="1">
    <location>
        <begin position="1"/>
        <end position="68"/>
    </location>
</feature>
<evidence type="ECO:0000313" key="2">
    <source>
        <dbReference type="EMBL" id="KAG0449595.1"/>
    </source>
</evidence>